<comment type="subcellular location">
    <subcellularLocation>
        <location evidence="2">Cytoplasm</location>
    </subcellularLocation>
    <subcellularLocation>
        <location evidence="1">Nucleus</location>
    </subcellularLocation>
</comment>
<dbReference type="InterPro" id="IPR029338">
    <property type="entry name" value="TSSC4"/>
</dbReference>
<reference evidence="11" key="1">
    <citation type="submission" date="2021-04" db="EMBL/GenBank/DDBJ databases">
        <authorList>
            <person name="Tunstrom K."/>
        </authorList>
    </citation>
    <scope>NUCLEOTIDE SEQUENCE</scope>
</reference>
<evidence type="ECO:0000256" key="10">
    <source>
        <dbReference type="ARBA" id="ARBA00045970"/>
    </source>
</evidence>
<proteinExistence type="inferred from homology"/>
<dbReference type="GO" id="GO:0005737">
    <property type="term" value="C:cytoplasm"/>
    <property type="evidence" value="ECO:0007669"/>
    <property type="project" value="UniProtKB-SubCell"/>
</dbReference>
<evidence type="ECO:0000256" key="6">
    <source>
        <dbReference type="ARBA" id="ARBA00022728"/>
    </source>
</evidence>
<evidence type="ECO:0000313" key="11">
    <source>
        <dbReference type="EMBL" id="CAG4947191.1"/>
    </source>
</evidence>
<evidence type="ECO:0000256" key="3">
    <source>
        <dbReference type="ARBA" id="ARBA00010362"/>
    </source>
</evidence>
<dbReference type="AlphaFoldDB" id="A0A8S3W8N3"/>
<dbReference type="PANTHER" id="PTHR13445">
    <property type="entry name" value="TUMOR SUPPRESSING SUBTRANSFERABLE CANDIDATE 4 TSSC4"/>
    <property type="match status" value="1"/>
</dbReference>
<comment type="similarity">
    <text evidence="3">Belongs to the TSSC4 family.</text>
</comment>
<name>A0A8S3W8N3_PARAO</name>
<dbReference type="EMBL" id="CAJQZP010000212">
    <property type="protein sequence ID" value="CAG4947191.1"/>
    <property type="molecule type" value="Genomic_DNA"/>
</dbReference>
<dbReference type="Proteomes" id="UP000691718">
    <property type="component" value="Unassembled WGS sequence"/>
</dbReference>
<evidence type="ECO:0000256" key="8">
    <source>
        <dbReference type="ARBA" id="ARBA00023242"/>
    </source>
</evidence>
<evidence type="ECO:0000313" key="12">
    <source>
        <dbReference type="Proteomes" id="UP000691718"/>
    </source>
</evidence>
<keyword evidence="4" id="KW-0963">Cytoplasm</keyword>
<evidence type="ECO:0000256" key="4">
    <source>
        <dbReference type="ARBA" id="ARBA00022490"/>
    </source>
</evidence>
<evidence type="ECO:0000256" key="9">
    <source>
        <dbReference type="ARBA" id="ARBA00035304"/>
    </source>
</evidence>
<keyword evidence="12" id="KW-1185">Reference proteome</keyword>
<gene>
    <name evidence="11" type="ORF">PAPOLLO_LOCUS3546</name>
</gene>
<dbReference type="Pfam" id="PF15264">
    <property type="entry name" value="TSSC4"/>
    <property type="match status" value="1"/>
</dbReference>
<comment type="function">
    <text evidence="10">Protein associated with the U5 snRNP, during its maturation and its post-splicing recycling and which is required for spliceosomal tri-snRNP complex assembly in the nucleus. Has a molecular sequestering activity and transiently hinders SNRNP200 binding sites for constitutive splicing factors that intervene later during the assembly of the spliceosome and splicing. Together with its molecular sequestering activity, may also function as a molecular adapter and placeholder, coordinating the assembly of the U5 snRNP and its association with the U4/U6 di-snRNP.</text>
</comment>
<keyword evidence="7" id="KW-0508">mRNA splicing</keyword>
<keyword evidence="6" id="KW-0747">Spliceosome</keyword>
<evidence type="ECO:0000256" key="2">
    <source>
        <dbReference type="ARBA" id="ARBA00004496"/>
    </source>
</evidence>
<comment type="caution">
    <text evidence="11">The sequence shown here is derived from an EMBL/GenBank/DDBJ whole genome shotgun (WGS) entry which is preliminary data.</text>
</comment>
<dbReference type="OrthoDB" id="1906282at2759"/>
<keyword evidence="8" id="KW-0539">Nucleus</keyword>
<evidence type="ECO:0000256" key="7">
    <source>
        <dbReference type="ARBA" id="ARBA00023187"/>
    </source>
</evidence>
<keyword evidence="5" id="KW-0507">mRNA processing</keyword>
<evidence type="ECO:0000256" key="1">
    <source>
        <dbReference type="ARBA" id="ARBA00004123"/>
    </source>
</evidence>
<sequence length="215" mass="25372">MSSYFERQKCLFNQLKDAEEQYSFSKSNKASIDIDYGTIDRKTYRKLKHEMKQFRGKESIFKRSEASLRECLRAKTIPDYIKNPQKWAYYSLADVTPEQMSDATNAATAHALIRELEKREEAQQNPNQEPNESALFKKPIFQVSKTVRVQYKQDEEKAIFKSNKIIMPEYVVGVSHKKENKRKIMIKETKEDPDRIKKAELKLNHLFEMDDDCND</sequence>
<dbReference type="GO" id="GO:0008380">
    <property type="term" value="P:RNA splicing"/>
    <property type="evidence" value="ECO:0007669"/>
    <property type="project" value="UniProtKB-KW"/>
</dbReference>
<dbReference type="PANTHER" id="PTHR13445:SF3">
    <property type="entry name" value="U5 SMALL NUCLEAR RIBONUCLEOPROTEIN TSSC4"/>
    <property type="match status" value="1"/>
</dbReference>
<dbReference type="GO" id="GO:0006397">
    <property type="term" value="P:mRNA processing"/>
    <property type="evidence" value="ECO:0007669"/>
    <property type="project" value="UniProtKB-KW"/>
</dbReference>
<protein>
    <recommendedName>
        <fullName evidence="9">U5 small nuclear ribonucleoprotein TSSC4</fullName>
    </recommendedName>
</protein>
<organism evidence="11 12">
    <name type="scientific">Parnassius apollo</name>
    <name type="common">Apollo butterfly</name>
    <name type="synonym">Papilio apollo</name>
    <dbReference type="NCBI Taxonomy" id="110799"/>
    <lineage>
        <taxon>Eukaryota</taxon>
        <taxon>Metazoa</taxon>
        <taxon>Ecdysozoa</taxon>
        <taxon>Arthropoda</taxon>
        <taxon>Hexapoda</taxon>
        <taxon>Insecta</taxon>
        <taxon>Pterygota</taxon>
        <taxon>Neoptera</taxon>
        <taxon>Endopterygota</taxon>
        <taxon>Lepidoptera</taxon>
        <taxon>Glossata</taxon>
        <taxon>Ditrysia</taxon>
        <taxon>Papilionoidea</taxon>
        <taxon>Papilionidae</taxon>
        <taxon>Parnassiinae</taxon>
        <taxon>Parnassini</taxon>
        <taxon>Parnassius</taxon>
        <taxon>Parnassius</taxon>
    </lineage>
</organism>
<dbReference type="GO" id="GO:0005681">
    <property type="term" value="C:spliceosomal complex"/>
    <property type="evidence" value="ECO:0007669"/>
    <property type="project" value="UniProtKB-KW"/>
</dbReference>
<accession>A0A8S3W8N3</accession>
<evidence type="ECO:0000256" key="5">
    <source>
        <dbReference type="ARBA" id="ARBA00022664"/>
    </source>
</evidence>